<dbReference type="InterPro" id="IPR011051">
    <property type="entry name" value="RmlC_Cupin_sf"/>
</dbReference>
<keyword evidence="1" id="KW-0479">Metal-binding</keyword>
<dbReference type="Gene3D" id="2.60.120.10">
    <property type="entry name" value="Jelly Rolls"/>
    <property type="match status" value="1"/>
</dbReference>
<evidence type="ECO:0000313" key="4">
    <source>
        <dbReference type="Proteomes" id="UP000238083"/>
    </source>
</evidence>
<dbReference type="Pfam" id="PF07883">
    <property type="entry name" value="Cupin_2"/>
    <property type="match status" value="1"/>
</dbReference>
<dbReference type="GO" id="GO:0046872">
    <property type="term" value="F:metal ion binding"/>
    <property type="evidence" value="ECO:0007669"/>
    <property type="project" value="UniProtKB-KW"/>
</dbReference>
<organism evidence="3 4">
    <name type="scientific">Kineococcus rhizosphaerae</name>
    <dbReference type="NCBI Taxonomy" id="559628"/>
    <lineage>
        <taxon>Bacteria</taxon>
        <taxon>Bacillati</taxon>
        <taxon>Actinomycetota</taxon>
        <taxon>Actinomycetes</taxon>
        <taxon>Kineosporiales</taxon>
        <taxon>Kineosporiaceae</taxon>
        <taxon>Kineococcus</taxon>
    </lineage>
</organism>
<sequence length="143" mass="14915">MSVAPIVKNVADITPHFIGENRTVKLAVLAGPADGSGTTVVFEIWEPGGSQPDNSHEESTETFIVLQGTATAYSDEHTAELVPGQVIVLPEGSVHHIVNTSATERLYTITVMANDGGFSDLITTGPVAEFDAADLAVLSGVLV</sequence>
<comment type="caution">
    <text evidence="3">The sequence shown here is derived from an EMBL/GenBank/DDBJ whole genome shotgun (WGS) entry which is preliminary data.</text>
</comment>
<keyword evidence="4" id="KW-1185">Reference proteome</keyword>
<evidence type="ECO:0000313" key="3">
    <source>
        <dbReference type="EMBL" id="PRY11095.1"/>
    </source>
</evidence>
<protein>
    <submittedName>
        <fullName evidence="3">Cupin domain-containing protein</fullName>
    </submittedName>
</protein>
<evidence type="ECO:0000256" key="1">
    <source>
        <dbReference type="ARBA" id="ARBA00022723"/>
    </source>
</evidence>
<feature type="domain" description="Cupin type-2" evidence="2">
    <location>
        <begin position="43"/>
        <end position="103"/>
    </location>
</feature>
<dbReference type="InterPro" id="IPR014710">
    <property type="entry name" value="RmlC-like_jellyroll"/>
</dbReference>
<dbReference type="OrthoDB" id="623300at2"/>
<dbReference type="RefSeq" id="WP_106214669.1">
    <property type="nucleotide sequence ID" value="NZ_PVZF01000014.1"/>
</dbReference>
<evidence type="ECO:0000259" key="2">
    <source>
        <dbReference type="Pfam" id="PF07883"/>
    </source>
</evidence>
<dbReference type="InterPro" id="IPR051610">
    <property type="entry name" value="GPI/OXD"/>
</dbReference>
<accession>A0A2T0QY11</accession>
<proteinExistence type="predicted"/>
<gene>
    <name evidence="3" type="ORF">CLV37_11449</name>
</gene>
<dbReference type="InterPro" id="IPR013096">
    <property type="entry name" value="Cupin_2"/>
</dbReference>
<dbReference type="EMBL" id="PVZF01000014">
    <property type="protein sequence ID" value="PRY11095.1"/>
    <property type="molecule type" value="Genomic_DNA"/>
</dbReference>
<name>A0A2T0QY11_9ACTN</name>
<dbReference type="PANTHER" id="PTHR35848:SF6">
    <property type="entry name" value="CUPIN TYPE-2 DOMAIN-CONTAINING PROTEIN"/>
    <property type="match status" value="1"/>
</dbReference>
<dbReference type="AlphaFoldDB" id="A0A2T0QY11"/>
<dbReference type="PANTHER" id="PTHR35848">
    <property type="entry name" value="OXALATE-BINDING PROTEIN"/>
    <property type="match status" value="1"/>
</dbReference>
<reference evidence="3 4" key="1">
    <citation type="submission" date="2018-03" db="EMBL/GenBank/DDBJ databases">
        <title>Genomic Encyclopedia of Archaeal and Bacterial Type Strains, Phase II (KMG-II): from individual species to whole genera.</title>
        <authorList>
            <person name="Goeker M."/>
        </authorList>
    </citation>
    <scope>NUCLEOTIDE SEQUENCE [LARGE SCALE GENOMIC DNA]</scope>
    <source>
        <strain evidence="3 4">DSM 19711</strain>
    </source>
</reference>
<dbReference type="Proteomes" id="UP000238083">
    <property type="component" value="Unassembled WGS sequence"/>
</dbReference>
<dbReference type="SUPFAM" id="SSF51182">
    <property type="entry name" value="RmlC-like cupins"/>
    <property type="match status" value="1"/>
</dbReference>